<gene>
    <name evidence="3" type="ORF">CWB96_04340</name>
    <name evidence="2" type="ORF">CWB97_04670</name>
</gene>
<feature type="transmembrane region" description="Helical" evidence="1">
    <location>
        <begin position="133"/>
        <end position="153"/>
    </location>
</feature>
<reference evidence="4 5" key="1">
    <citation type="submission" date="2017-12" db="EMBL/GenBank/DDBJ databases">
        <authorList>
            <person name="Paulsen S."/>
            <person name="Gram L.K."/>
        </authorList>
    </citation>
    <scope>NUCLEOTIDE SEQUENCE [LARGE SCALE GENOMIC DNA]</scope>
    <source>
        <strain evidence="3 5">S2231</strain>
        <strain evidence="2 4">S2233</strain>
    </source>
</reference>
<evidence type="ECO:0000313" key="2">
    <source>
        <dbReference type="EMBL" id="TMP45103.1"/>
    </source>
</evidence>
<dbReference type="AlphaFoldDB" id="A0A5S3XV32"/>
<keyword evidence="1" id="KW-0812">Transmembrane</keyword>
<evidence type="ECO:0000313" key="4">
    <source>
        <dbReference type="Proteomes" id="UP000305730"/>
    </source>
</evidence>
<proteinExistence type="predicted"/>
<keyword evidence="1" id="KW-0472">Membrane</keyword>
<feature type="transmembrane region" description="Helical" evidence="1">
    <location>
        <begin position="92"/>
        <end position="112"/>
    </location>
</feature>
<protein>
    <submittedName>
        <fullName evidence="3">Uncharacterized protein</fullName>
    </submittedName>
</protein>
<keyword evidence="4" id="KW-1185">Reference proteome</keyword>
<evidence type="ECO:0000256" key="1">
    <source>
        <dbReference type="SAM" id="Phobius"/>
    </source>
</evidence>
<dbReference type="EMBL" id="PNCK01000018">
    <property type="protein sequence ID" value="TMP45103.1"/>
    <property type="molecule type" value="Genomic_DNA"/>
</dbReference>
<accession>A0A5S3XV32</accession>
<reference evidence="3" key="3">
    <citation type="submission" date="2019-09" db="EMBL/GenBank/DDBJ databases">
        <title>Co-occurence of chitin degradation, pigmentation and bioactivity in marine Pseudoalteromonas.</title>
        <authorList>
            <person name="Sonnenschein E.C."/>
            <person name="Bech P.K."/>
        </authorList>
    </citation>
    <scope>NUCLEOTIDE SEQUENCE</scope>
    <source>
        <strain evidence="3">S2231</strain>
        <strain evidence="2">S2233</strain>
    </source>
</reference>
<sequence>MKSEKNLYRLLLIYAVSIVIWVIVKDNPLISISVLMAVGLLVLFLSIRIDEVNIATIVVLIFLPTLFEFLIFGLGLVDLSSSHGDRLVQNSIIYGIHFAIDLAVLVPLTYRVELSKKLFPVAKVKYTFADSMLPWVQIIAIAMSFFTLIENYFRNAKGYDITFFFYSYSIVGYLKYSFAVGIITVLLGMAYKEYYGFKTPTLLSKGIKRSNK</sequence>
<feature type="transmembrane region" description="Helical" evidence="1">
    <location>
        <begin position="173"/>
        <end position="191"/>
    </location>
</feature>
<name>A0A5S3XV32_9GAMM</name>
<keyword evidence="1" id="KW-1133">Transmembrane helix</keyword>
<evidence type="ECO:0000313" key="3">
    <source>
        <dbReference type="EMBL" id="TMP61515.1"/>
    </source>
</evidence>
<reference evidence="4 5" key="2">
    <citation type="submission" date="2019-06" db="EMBL/GenBank/DDBJ databases">
        <title>Co-occurence of chitin degradation, pigmentation and bioactivity in marine Pseudoalteromonas.</title>
        <authorList>
            <person name="Sonnenschein E.C."/>
            <person name="Bech P.K."/>
        </authorList>
    </citation>
    <scope>NUCLEOTIDE SEQUENCE [LARGE SCALE GENOMIC DNA]</scope>
    <source>
        <strain evidence="5">S2231</strain>
        <strain evidence="4">S2233</strain>
    </source>
</reference>
<feature type="transmembrane region" description="Helical" evidence="1">
    <location>
        <begin position="30"/>
        <end position="47"/>
    </location>
</feature>
<evidence type="ECO:0000313" key="5">
    <source>
        <dbReference type="Proteomes" id="UP000307706"/>
    </source>
</evidence>
<dbReference type="Proteomes" id="UP000307706">
    <property type="component" value="Unassembled WGS sequence"/>
</dbReference>
<dbReference type="Proteomes" id="UP000305730">
    <property type="component" value="Unassembled WGS sequence"/>
</dbReference>
<dbReference type="EMBL" id="PNCL01000016">
    <property type="protein sequence ID" value="TMP61515.1"/>
    <property type="molecule type" value="Genomic_DNA"/>
</dbReference>
<feature type="transmembrane region" description="Helical" evidence="1">
    <location>
        <begin position="54"/>
        <end position="77"/>
    </location>
</feature>
<feature type="transmembrane region" description="Helical" evidence="1">
    <location>
        <begin position="7"/>
        <end position="24"/>
    </location>
</feature>
<organism evidence="3 5">
    <name type="scientific">Pseudoalteromonas citrea</name>
    <dbReference type="NCBI Taxonomy" id="43655"/>
    <lineage>
        <taxon>Bacteria</taxon>
        <taxon>Pseudomonadati</taxon>
        <taxon>Pseudomonadota</taxon>
        <taxon>Gammaproteobacteria</taxon>
        <taxon>Alteromonadales</taxon>
        <taxon>Pseudoalteromonadaceae</taxon>
        <taxon>Pseudoalteromonas</taxon>
    </lineage>
</organism>
<comment type="caution">
    <text evidence="3">The sequence shown here is derived from an EMBL/GenBank/DDBJ whole genome shotgun (WGS) entry which is preliminary data.</text>
</comment>